<feature type="compositionally biased region" description="Polar residues" evidence="1">
    <location>
        <begin position="85"/>
        <end position="103"/>
    </location>
</feature>
<feature type="region of interest" description="Disordered" evidence="1">
    <location>
        <begin position="488"/>
        <end position="606"/>
    </location>
</feature>
<comment type="caution">
    <text evidence="2">The sequence shown here is derived from an EMBL/GenBank/DDBJ whole genome shotgun (WGS) entry which is preliminary data.</text>
</comment>
<keyword evidence="3" id="KW-1185">Reference proteome</keyword>
<feature type="region of interest" description="Disordered" evidence="1">
    <location>
        <begin position="396"/>
        <end position="415"/>
    </location>
</feature>
<dbReference type="EMBL" id="JAGKHQ010000021">
    <property type="protein sequence ID" value="KAG7474412.1"/>
    <property type="molecule type" value="Genomic_DNA"/>
</dbReference>
<dbReference type="PANTHER" id="PTHR22045:SF6">
    <property type="entry name" value="PROLINE AND SERINE-RICH PROTEIN 3"/>
    <property type="match status" value="1"/>
</dbReference>
<feature type="compositionally biased region" description="Low complexity" evidence="1">
    <location>
        <begin position="166"/>
        <end position="176"/>
    </location>
</feature>
<name>A0AAV6PP18_SOLSE</name>
<proteinExistence type="predicted"/>
<feature type="region of interest" description="Disordered" evidence="1">
    <location>
        <begin position="1"/>
        <end position="67"/>
    </location>
</feature>
<evidence type="ECO:0000256" key="1">
    <source>
        <dbReference type="SAM" id="MobiDB-lite"/>
    </source>
</evidence>
<feature type="region of interest" description="Disordered" evidence="1">
    <location>
        <begin position="295"/>
        <end position="314"/>
    </location>
</feature>
<reference evidence="2 3" key="1">
    <citation type="journal article" date="2021" name="Sci. Rep.">
        <title>Chromosome anchoring in Senegalese sole (Solea senegalensis) reveals sex-associated markers and genome rearrangements in flatfish.</title>
        <authorList>
            <person name="Guerrero-Cozar I."/>
            <person name="Gomez-Garrido J."/>
            <person name="Berbel C."/>
            <person name="Martinez-Blanch J.F."/>
            <person name="Alioto T."/>
            <person name="Claros M.G."/>
            <person name="Gagnaire P.A."/>
            <person name="Manchado M."/>
        </authorList>
    </citation>
    <scope>NUCLEOTIDE SEQUENCE [LARGE SCALE GENOMIC DNA]</scope>
    <source>
        <strain evidence="2">Sse05_10M</strain>
    </source>
</reference>
<feature type="region of interest" description="Disordered" evidence="1">
    <location>
        <begin position="156"/>
        <end position="178"/>
    </location>
</feature>
<feature type="compositionally biased region" description="Polar residues" evidence="1">
    <location>
        <begin position="112"/>
        <end position="125"/>
    </location>
</feature>
<feature type="region of interest" description="Disordered" evidence="1">
    <location>
        <begin position="80"/>
        <end position="125"/>
    </location>
</feature>
<feature type="compositionally biased region" description="Basic and acidic residues" evidence="1">
    <location>
        <begin position="506"/>
        <end position="532"/>
    </location>
</feature>
<dbReference type="Proteomes" id="UP000693946">
    <property type="component" value="Linkage Group LG9"/>
</dbReference>
<dbReference type="AlphaFoldDB" id="A0AAV6PP18"/>
<feature type="compositionally biased region" description="Polar residues" evidence="1">
    <location>
        <begin position="1"/>
        <end position="14"/>
    </location>
</feature>
<feature type="compositionally biased region" description="Low complexity" evidence="1">
    <location>
        <begin position="625"/>
        <end position="637"/>
    </location>
</feature>
<evidence type="ECO:0008006" key="4">
    <source>
        <dbReference type="Google" id="ProtNLM"/>
    </source>
</evidence>
<accession>A0AAV6PP18</accession>
<sequence length="709" mass="78906">MKSSGPVFTNQNPFQPAPRVGKSHYHPSCNQSLSKKKKKTTLSPVRLNQRPSPQIHTLDPVSQQKSDKCDLSLAIADGQPVFSESWPSTDSRTSPSITATTSDMETHKQTARAGSSTLSSEPGDQQDSMLAKYIERFRHGRPQSREDRQQMASAFGEEQLPFRWKSSSSLPPSSTPNKMVDIDQVILPLREEHMPAFFSPAGQRHRDRSPSICSGSPCVSGLSDTFQVEFDDTELINLQERASRLLLRGECTLSDGSIRVSSEGLGCSDFSPTVSVDEPVRRPFMPGLIKSTAAKASSNSVQSESSQKHVFPSLGLPTRPEEDILFQWRLRRKMEQATKFSQTLQHSHRHNTFSLQPSSLLHPSPGEVEHLYKGHPSTQCPEFSLKDIHPHITAHQPNDKEALSSSRLASGPSPPPAFVVSGSSVSQHQALAHVPAHMHLLCDVLPCSIHLSHASAQQNISQDLDEFHSKFVSKKTQVPDDQIDIFTEEPIRECMSSSTHASSGAVEKEWPLRNKRSENNKKEKAQGKELQRNKGTTTSSIRKQKTPKRYTVDEEHADGPNLIKRSSSQQRPPKNAVLLEEMQQQEQNQGFSSRSCTGDRATPRSPVHSALAQVVSEVLFPTVDSPPSRRSPSSLVSPPCPVSAPQHATVHKSVKVISQLLQEAEDSDEKEFEDDTLLQVLRKQRKWVKEQIREVECMLTEFLDEQQVT</sequence>
<feature type="compositionally biased region" description="Low complexity" evidence="1">
    <location>
        <begin position="580"/>
        <end position="589"/>
    </location>
</feature>
<gene>
    <name evidence="2" type="ORF">JOB18_008073</name>
</gene>
<evidence type="ECO:0000313" key="2">
    <source>
        <dbReference type="EMBL" id="KAG7474412.1"/>
    </source>
</evidence>
<evidence type="ECO:0000313" key="3">
    <source>
        <dbReference type="Proteomes" id="UP000693946"/>
    </source>
</evidence>
<dbReference type="PANTHER" id="PTHR22045">
    <property type="entry name" value="PROLINE AND SERINE-RICH PROTEIN 3"/>
    <property type="match status" value="1"/>
</dbReference>
<feature type="compositionally biased region" description="Polar residues" evidence="1">
    <location>
        <begin position="49"/>
        <end position="64"/>
    </location>
</feature>
<protein>
    <recommendedName>
        <fullName evidence="4">Proline and serine-rich protein 3</fullName>
    </recommendedName>
</protein>
<organism evidence="2 3">
    <name type="scientific">Solea senegalensis</name>
    <name type="common">Senegalese sole</name>
    <dbReference type="NCBI Taxonomy" id="28829"/>
    <lineage>
        <taxon>Eukaryota</taxon>
        <taxon>Metazoa</taxon>
        <taxon>Chordata</taxon>
        <taxon>Craniata</taxon>
        <taxon>Vertebrata</taxon>
        <taxon>Euteleostomi</taxon>
        <taxon>Actinopterygii</taxon>
        <taxon>Neopterygii</taxon>
        <taxon>Teleostei</taxon>
        <taxon>Neoteleostei</taxon>
        <taxon>Acanthomorphata</taxon>
        <taxon>Carangaria</taxon>
        <taxon>Pleuronectiformes</taxon>
        <taxon>Pleuronectoidei</taxon>
        <taxon>Soleidae</taxon>
        <taxon>Solea</taxon>
    </lineage>
</organism>
<dbReference type="InterPro" id="IPR037646">
    <property type="entry name" value="PROSER3"/>
</dbReference>
<feature type="region of interest" description="Disordered" evidence="1">
    <location>
        <begin position="623"/>
        <end position="645"/>
    </location>
</feature>